<dbReference type="EMBL" id="BKCJ011108841">
    <property type="protein sequence ID" value="GFC87152.1"/>
    <property type="molecule type" value="Genomic_DNA"/>
</dbReference>
<organism evidence="1">
    <name type="scientific">Tanacetum cinerariifolium</name>
    <name type="common">Dalmatian daisy</name>
    <name type="synonym">Chrysanthemum cinerariifolium</name>
    <dbReference type="NCBI Taxonomy" id="118510"/>
    <lineage>
        <taxon>Eukaryota</taxon>
        <taxon>Viridiplantae</taxon>
        <taxon>Streptophyta</taxon>
        <taxon>Embryophyta</taxon>
        <taxon>Tracheophyta</taxon>
        <taxon>Spermatophyta</taxon>
        <taxon>Magnoliopsida</taxon>
        <taxon>eudicotyledons</taxon>
        <taxon>Gunneridae</taxon>
        <taxon>Pentapetalae</taxon>
        <taxon>asterids</taxon>
        <taxon>campanulids</taxon>
        <taxon>Asterales</taxon>
        <taxon>Asteraceae</taxon>
        <taxon>Asteroideae</taxon>
        <taxon>Anthemideae</taxon>
        <taxon>Anthemidinae</taxon>
        <taxon>Tanacetum</taxon>
    </lineage>
</organism>
<protein>
    <submittedName>
        <fullName evidence="1">Uncharacterized protein</fullName>
    </submittedName>
</protein>
<name>A0A699RSS8_TANCI</name>
<dbReference type="AlphaFoldDB" id="A0A699RSS8"/>
<gene>
    <name evidence="1" type="ORF">Tci_859122</name>
</gene>
<accession>A0A699RSS8</accession>
<feature type="non-terminal residue" evidence="1">
    <location>
        <position position="264"/>
    </location>
</feature>
<reference evidence="1" key="1">
    <citation type="journal article" date="2019" name="Sci. Rep.">
        <title>Draft genome of Tanacetum cinerariifolium, the natural source of mosquito coil.</title>
        <authorList>
            <person name="Yamashiro T."/>
            <person name="Shiraishi A."/>
            <person name="Satake H."/>
            <person name="Nakayama K."/>
        </authorList>
    </citation>
    <scope>NUCLEOTIDE SEQUENCE</scope>
</reference>
<feature type="non-terminal residue" evidence="1">
    <location>
        <position position="1"/>
    </location>
</feature>
<comment type="caution">
    <text evidence="1">The sequence shown here is derived from an EMBL/GenBank/DDBJ whole genome shotgun (WGS) entry which is preliminary data.</text>
</comment>
<proteinExistence type="predicted"/>
<evidence type="ECO:0000313" key="1">
    <source>
        <dbReference type="EMBL" id="GFC87152.1"/>
    </source>
</evidence>
<sequence length="264" mass="28810">TWHVGRGAFDVVFFARQHRFFSHPDQHRVEGIRDLRDVVGVNQQVATGNIDLVFHGQRDRLTRTGVLQLTFEGDDGFHAAALAGRQHHHFVALAHDTAGQRTGEATEVQVRAVDVLHREAQVVEVAIVGDLDGFKDLHQRLAGVPRRTLALVHDIIALEGRHRNEFHGGRLQGNTVGKRQVIGLDLLEDLLVEAIEVHLVNGDHDMLDAQQRRDVAVTTGLGLHAVAGIDQDDRQVAGGCTGGHVAGVLLMAWSIGNDEFALGG</sequence>